<keyword evidence="2" id="KW-1185">Reference proteome</keyword>
<evidence type="ECO:0000313" key="1">
    <source>
        <dbReference type="EMBL" id="GAU48122.1"/>
    </source>
</evidence>
<protein>
    <submittedName>
        <fullName evidence="1">Uncharacterized protein</fullName>
    </submittedName>
</protein>
<name>A0A2Z6PEQ9_TRISU</name>
<evidence type="ECO:0000313" key="2">
    <source>
        <dbReference type="Proteomes" id="UP000242715"/>
    </source>
</evidence>
<proteinExistence type="predicted"/>
<sequence>MGNNLCGEEHCSNHVTLGSHACIDMIKEEDGSDNDDDGGYSQAWTASYKVFESSCTLYLKKYVDDCDSVNEVFLKVEDDMCSGGGMRVWVRRVHTNSFDLHFIHDQKFDDVMSFKSNETFDRHGCVILLWEGRQKGPYCCRGEEKE</sequence>
<dbReference type="EMBL" id="DF974384">
    <property type="protein sequence ID" value="GAU48122.1"/>
    <property type="molecule type" value="Genomic_DNA"/>
</dbReference>
<organism evidence="1 2">
    <name type="scientific">Trifolium subterraneum</name>
    <name type="common">Subterranean clover</name>
    <dbReference type="NCBI Taxonomy" id="3900"/>
    <lineage>
        <taxon>Eukaryota</taxon>
        <taxon>Viridiplantae</taxon>
        <taxon>Streptophyta</taxon>
        <taxon>Embryophyta</taxon>
        <taxon>Tracheophyta</taxon>
        <taxon>Spermatophyta</taxon>
        <taxon>Magnoliopsida</taxon>
        <taxon>eudicotyledons</taxon>
        <taxon>Gunneridae</taxon>
        <taxon>Pentapetalae</taxon>
        <taxon>rosids</taxon>
        <taxon>fabids</taxon>
        <taxon>Fabales</taxon>
        <taxon>Fabaceae</taxon>
        <taxon>Papilionoideae</taxon>
        <taxon>50 kb inversion clade</taxon>
        <taxon>NPAAA clade</taxon>
        <taxon>Hologalegina</taxon>
        <taxon>IRL clade</taxon>
        <taxon>Trifolieae</taxon>
        <taxon>Trifolium</taxon>
    </lineage>
</organism>
<dbReference type="Proteomes" id="UP000242715">
    <property type="component" value="Unassembled WGS sequence"/>
</dbReference>
<dbReference type="AlphaFoldDB" id="A0A2Z6PEQ9"/>
<accession>A0A2Z6PEQ9</accession>
<gene>
    <name evidence="1" type="ORF">TSUD_141440</name>
</gene>
<reference evidence="2" key="1">
    <citation type="journal article" date="2017" name="Front. Plant Sci.">
        <title>Climate Clever Clovers: New Paradigm to Reduce the Environmental Footprint of Ruminants by Breeding Low Methanogenic Forages Utilizing Haplotype Variation.</title>
        <authorList>
            <person name="Kaur P."/>
            <person name="Appels R."/>
            <person name="Bayer P.E."/>
            <person name="Keeble-Gagnere G."/>
            <person name="Wang J."/>
            <person name="Hirakawa H."/>
            <person name="Shirasawa K."/>
            <person name="Vercoe P."/>
            <person name="Stefanova K."/>
            <person name="Durmic Z."/>
            <person name="Nichols P."/>
            <person name="Revell C."/>
            <person name="Isobe S.N."/>
            <person name="Edwards D."/>
            <person name="Erskine W."/>
        </authorList>
    </citation>
    <scope>NUCLEOTIDE SEQUENCE [LARGE SCALE GENOMIC DNA]</scope>
    <source>
        <strain evidence="2">cv. Daliak</strain>
    </source>
</reference>